<dbReference type="OrthoDB" id="6784780at2759"/>
<proteinExistence type="predicted"/>
<name>A0A6P7F3L5_DIAVI</name>
<feature type="compositionally biased region" description="Polar residues" evidence="1">
    <location>
        <begin position="14"/>
        <end position="39"/>
    </location>
</feature>
<feature type="compositionally biased region" description="Low complexity" evidence="1">
    <location>
        <begin position="1570"/>
        <end position="1580"/>
    </location>
</feature>
<organism evidence="2">
    <name type="scientific">Diabrotica virgifera virgifera</name>
    <name type="common">western corn rootworm</name>
    <dbReference type="NCBI Taxonomy" id="50390"/>
    <lineage>
        <taxon>Eukaryota</taxon>
        <taxon>Metazoa</taxon>
        <taxon>Ecdysozoa</taxon>
        <taxon>Arthropoda</taxon>
        <taxon>Hexapoda</taxon>
        <taxon>Insecta</taxon>
        <taxon>Pterygota</taxon>
        <taxon>Neoptera</taxon>
        <taxon>Endopterygota</taxon>
        <taxon>Coleoptera</taxon>
        <taxon>Polyphaga</taxon>
        <taxon>Cucujiformia</taxon>
        <taxon>Chrysomeloidea</taxon>
        <taxon>Chrysomelidae</taxon>
        <taxon>Galerucinae</taxon>
        <taxon>Diabroticina</taxon>
        <taxon>Diabroticites</taxon>
        <taxon>Diabrotica</taxon>
    </lineage>
</organism>
<feature type="compositionally biased region" description="Basic and acidic residues" evidence="1">
    <location>
        <begin position="1437"/>
        <end position="1457"/>
    </location>
</feature>
<dbReference type="InParanoid" id="A0A6P7F3L5"/>
<feature type="compositionally biased region" description="Polar residues" evidence="1">
    <location>
        <begin position="920"/>
        <end position="955"/>
    </location>
</feature>
<feature type="compositionally biased region" description="Basic and acidic residues" evidence="1">
    <location>
        <begin position="693"/>
        <end position="702"/>
    </location>
</feature>
<feature type="region of interest" description="Disordered" evidence="1">
    <location>
        <begin position="1"/>
        <end position="84"/>
    </location>
</feature>
<feature type="compositionally biased region" description="Basic and acidic residues" evidence="1">
    <location>
        <begin position="1623"/>
        <end position="1656"/>
    </location>
</feature>
<gene>
    <name evidence="2" type="primary">LOC114325557</name>
</gene>
<feature type="region of interest" description="Disordered" evidence="1">
    <location>
        <begin position="1437"/>
        <end position="1489"/>
    </location>
</feature>
<feature type="compositionally biased region" description="Basic and acidic residues" evidence="1">
    <location>
        <begin position="1581"/>
        <end position="1592"/>
    </location>
</feature>
<feature type="compositionally biased region" description="Basic and acidic residues" evidence="1">
    <location>
        <begin position="43"/>
        <end position="52"/>
    </location>
</feature>
<feature type="region of interest" description="Disordered" evidence="1">
    <location>
        <begin position="1623"/>
        <end position="1683"/>
    </location>
</feature>
<reference evidence="2" key="1">
    <citation type="submission" date="2025-08" db="UniProtKB">
        <authorList>
            <consortium name="RefSeq"/>
        </authorList>
    </citation>
    <scope>IDENTIFICATION</scope>
    <source>
        <tissue evidence="2">Whole insect</tissue>
    </source>
</reference>
<feature type="region of interest" description="Disordered" evidence="1">
    <location>
        <begin position="692"/>
        <end position="740"/>
    </location>
</feature>
<feature type="compositionally biased region" description="Basic residues" evidence="1">
    <location>
        <begin position="1523"/>
        <end position="1532"/>
    </location>
</feature>
<feature type="region of interest" description="Disordered" evidence="1">
    <location>
        <begin position="1523"/>
        <end position="1592"/>
    </location>
</feature>
<feature type="compositionally biased region" description="Polar residues" evidence="1">
    <location>
        <begin position="53"/>
        <end position="62"/>
    </location>
</feature>
<evidence type="ECO:0000313" key="2">
    <source>
        <dbReference type="RefSeq" id="XP_028129437.1"/>
    </source>
</evidence>
<feature type="compositionally biased region" description="Basic and acidic residues" evidence="1">
    <location>
        <begin position="1545"/>
        <end position="1555"/>
    </location>
</feature>
<feature type="region of interest" description="Disordered" evidence="1">
    <location>
        <begin position="903"/>
        <end position="977"/>
    </location>
</feature>
<feature type="compositionally biased region" description="Polar residues" evidence="1">
    <location>
        <begin position="722"/>
        <end position="735"/>
    </location>
</feature>
<dbReference type="RefSeq" id="XP_028129437.1">
    <property type="nucleotide sequence ID" value="XM_028273636.1"/>
</dbReference>
<sequence>MQNAGQQYGQGGAPSNQTAPFGGHSETTASGGSITTSLRQFRRKIEEKHPHSDSNNSSTAPSESHVARVAPHSHYPPRPTAENYRFPHQYQDYGLQQPVKYSEISEPHPSLQDHISPSVIQKAKSKEYMEMCNVQQQHMKPAYDHLNGQQNYPEPNVHPHSQYMHKEPQVHPAYKPESQYFPKDPQYSPQMPHQIPKYNMPTQVRKYPAENDFLSKLRRIHPTMARSIMSDHHLQESQNSYQAMEQNRMYPHHQSQRYMNYPSMQNSAYSHGYVPYSNYPPSCSYNRPSQMAPRFPVNPHERSISPRRGYPDNMGLPMNYGGLQTQKMPPNYSQYNAPEYAQHYQHRRAPVTQEYYQQHCSPAQYLPPHQMPPQEIPENRVTVSDSIKHYIENWADEETASEMNQMESSRICKDGIRGRDDQSTETVYMISSSELEYIENGLITSESGIPVPVVTSETGQYIIKSGVSIENGSEMVRLVEKSSQLEIDPVTGERVVNLHIMDPAKPDCMLANRPNDLNQRQPSDASFVTPEKPRVVVHQNTVIQSGVQNTHAKKEPVVSPATDVSKLGTSLPIITTDTFEEELNRTVNSENRKETADKNCSPINLDQLEQYKEQEEEITSLNTTTDSLVEELASIQEEMPVSPKTIPFEDAHIHSKTEDKEHHTDNLVDDPHKDIENLLHDTGDDTCAVVNQEESRSPKTDIAESETDTTANISTEEHVSTEETINNETDQQSIKGDNLDREVTPSLVTVEEAAHSDITNSDENVSEANNEVVRKADDDDKIEITEKEKSCTSVIIKRKEQNTTENTLQTKCLKPTTKRSRRIFSVDDIINNIGKKLKQNETDSLTRRYSLKSTKEFLEMEMKNTFKINQPDVANREKTEFIIENLIGSKTNSNSTSVVRNMSEFNESSDSKRLEATAEESANISTEETLTDYTIENIKRQPNSPSEGTSDSNVELVSDSISEKTESSESKSVPDLKIEVIEDHNQEILENKLELTIDDQSQLKNDEKSSTSNVNASDDVITKTDYQSYSNQVVKLEESSNTEVRDQVDVKNDPAFEENQVKTKIEDSEQVPNNNLMSFSESNVSEAKLEEVKMQDTVELCNTVEHTSDTVINNQENNNLSDYIPTDDTVNILPGNTPGTSVKSPETVNQDVEGSTVSKDQFYAPNDCEKQAENLVEDEKIVDNDSLREDDSITELDASSILPEDVYDSNDIVSQEPIIAVEEVICDSKDNESQASITSNAEEILSLTEDFSNSVENIQLRSNENVPEASCDLKATTEARNLIQVSQSVDHKVPDQPEVQYRNVIRVEESSVLLEIAGELVEINVNNMNGKNIITVVPISDTAVVDLNDNYENFDNVDATDPLKLDELPAESAIDETRELEPEVQETTSEVIIGMDLSLEEEIQLDIDQPPVLCTKAAKKAYDCDLQIPSITTSDDILDKSRPARYNENDKVSSSKEKPKKPKRSKPDSSKQTKQSKRPSSKSDKQSIFSDLIAARNRKKLKVENVDPDEDEFVPFKELVKARKLRKSKQKERKNTEDSNVDSTNKIEETNKENEQSEEVESKSAVANSEIETAETTTTVESEKCKNLVEKDSLTEEIKEEKKLYSIEPKLVKRVSFSDIGEEIKQVDHKVDSEHVSEKPKDVSSVQTKEDKEKPNRPNGSTSKSSLGKKKLSLEEYNRRKRKVHSDTKGECCEIKKQKIDRQLSAIELAKTNPEKIKLNRAKSLDDIDTLKLKDGQKKKLYHEYSPVQQKYFDWEETQSPKLNLHRKDQEKKLCEFKGLILDNSKPKVVIDVNDLSSRPSTESSEDEILQNYKEQVESKLNTLNIQIPRTVKPVERQVIETFSKSEMNTLIERFLKNEKLNSEEMEKIRKIISYKRLMQQLKKIRTHDLSRTTSANQLHKVRKEMNDKQTKLLLKKVASVRVHDSTPYNSIGNAECFQ</sequence>
<accession>A0A6P7F3L5</accession>
<protein>
    <submittedName>
        <fullName evidence="2">Uncharacterized protein LOC114325557</fullName>
    </submittedName>
</protein>
<feature type="compositionally biased region" description="Basic and acidic residues" evidence="1">
    <location>
        <begin position="961"/>
        <end position="977"/>
    </location>
</feature>
<evidence type="ECO:0000256" key="1">
    <source>
        <dbReference type="SAM" id="MobiDB-lite"/>
    </source>
</evidence>